<evidence type="ECO:0000256" key="3">
    <source>
        <dbReference type="ARBA" id="ARBA00022475"/>
    </source>
</evidence>
<feature type="transmembrane region" description="Helical" evidence="7">
    <location>
        <begin position="374"/>
        <end position="395"/>
    </location>
</feature>
<feature type="transmembrane region" description="Helical" evidence="7">
    <location>
        <begin position="44"/>
        <end position="67"/>
    </location>
</feature>
<dbReference type="InterPro" id="IPR010290">
    <property type="entry name" value="TM_effector"/>
</dbReference>
<feature type="transmembrane region" description="Helical" evidence="7">
    <location>
        <begin position="168"/>
        <end position="184"/>
    </location>
</feature>
<accession>A0A6J6UW66</accession>
<keyword evidence="6 7" id="KW-0472">Membrane</keyword>
<dbReference type="Pfam" id="PF05977">
    <property type="entry name" value="MFS_3"/>
    <property type="match status" value="1"/>
</dbReference>
<organism evidence="9">
    <name type="scientific">freshwater metagenome</name>
    <dbReference type="NCBI Taxonomy" id="449393"/>
    <lineage>
        <taxon>unclassified sequences</taxon>
        <taxon>metagenomes</taxon>
        <taxon>ecological metagenomes</taxon>
    </lineage>
</organism>
<dbReference type="GO" id="GO:0022857">
    <property type="term" value="F:transmembrane transporter activity"/>
    <property type="evidence" value="ECO:0007669"/>
    <property type="project" value="InterPro"/>
</dbReference>
<comment type="subcellular location">
    <subcellularLocation>
        <location evidence="1">Cell membrane</location>
        <topology evidence="1">Multi-pass membrane protein</topology>
    </subcellularLocation>
</comment>
<keyword evidence="5 7" id="KW-1133">Transmembrane helix</keyword>
<dbReference type="EMBL" id="CAEZZK010000163">
    <property type="protein sequence ID" value="CAB4764032.1"/>
    <property type="molecule type" value="Genomic_DNA"/>
</dbReference>
<evidence type="ECO:0000256" key="1">
    <source>
        <dbReference type="ARBA" id="ARBA00004651"/>
    </source>
</evidence>
<dbReference type="InterPro" id="IPR036259">
    <property type="entry name" value="MFS_trans_sf"/>
</dbReference>
<feature type="transmembrane region" description="Helical" evidence="7">
    <location>
        <begin position="219"/>
        <end position="241"/>
    </location>
</feature>
<name>A0A6J6UW66_9ZZZZ</name>
<gene>
    <name evidence="9" type="ORF">UFOPK2855_00856</name>
</gene>
<feature type="transmembrane region" description="Helical" evidence="7">
    <location>
        <begin position="21"/>
        <end position="38"/>
    </location>
</feature>
<evidence type="ECO:0000259" key="8">
    <source>
        <dbReference type="PROSITE" id="PS50850"/>
    </source>
</evidence>
<keyword evidence="2" id="KW-0813">Transport</keyword>
<feature type="transmembrane region" description="Helical" evidence="7">
    <location>
        <begin position="347"/>
        <end position="368"/>
    </location>
</feature>
<dbReference type="SUPFAM" id="SSF103473">
    <property type="entry name" value="MFS general substrate transporter"/>
    <property type="match status" value="1"/>
</dbReference>
<evidence type="ECO:0000256" key="2">
    <source>
        <dbReference type="ARBA" id="ARBA00022448"/>
    </source>
</evidence>
<evidence type="ECO:0000256" key="6">
    <source>
        <dbReference type="ARBA" id="ARBA00023136"/>
    </source>
</evidence>
<evidence type="ECO:0000313" key="9">
    <source>
        <dbReference type="EMBL" id="CAB4764032.1"/>
    </source>
</evidence>
<dbReference type="InterPro" id="IPR020846">
    <property type="entry name" value="MFS_dom"/>
</dbReference>
<feature type="transmembrane region" description="Helical" evidence="7">
    <location>
        <begin position="253"/>
        <end position="274"/>
    </location>
</feature>
<dbReference type="Gene3D" id="1.20.1250.20">
    <property type="entry name" value="MFS general substrate transporter like domains"/>
    <property type="match status" value="1"/>
</dbReference>
<dbReference type="PANTHER" id="PTHR23513:SF6">
    <property type="entry name" value="MAJOR FACILITATOR SUPERFAMILY ASSOCIATED DOMAIN-CONTAINING PROTEIN"/>
    <property type="match status" value="1"/>
</dbReference>
<dbReference type="PANTHER" id="PTHR23513">
    <property type="entry name" value="INTEGRAL MEMBRANE EFFLUX PROTEIN-RELATED"/>
    <property type="match status" value="1"/>
</dbReference>
<proteinExistence type="predicted"/>
<evidence type="ECO:0000256" key="7">
    <source>
        <dbReference type="SAM" id="Phobius"/>
    </source>
</evidence>
<keyword evidence="3" id="KW-1003">Cell membrane</keyword>
<dbReference type="AlphaFoldDB" id="A0A6J6UW66"/>
<feature type="domain" description="Major facilitator superfamily (MFS) profile" evidence="8">
    <location>
        <begin position="174"/>
        <end position="414"/>
    </location>
</feature>
<reference evidence="9" key="1">
    <citation type="submission" date="2020-05" db="EMBL/GenBank/DDBJ databases">
        <authorList>
            <person name="Chiriac C."/>
            <person name="Salcher M."/>
            <person name="Ghai R."/>
            <person name="Kavagutti S V."/>
        </authorList>
    </citation>
    <scope>NUCLEOTIDE SEQUENCE</scope>
</reference>
<keyword evidence="4 7" id="KW-0812">Transmembrane</keyword>
<feature type="transmembrane region" description="Helical" evidence="7">
    <location>
        <begin position="307"/>
        <end position="327"/>
    </location>
</feature>
<evidence type="ECO:0000256" key="5">
    <source>
        <dbReference type="ARBA" id="ARBA00022989"/>
    </source>
</evidence>
<evidence type="ECO:0000256" key="4">
    <source>
        <dbReference type="ARBA" id="ARBA00022692"/>
    </source>
</evidence>
<protein>
    <submittedName>
        <fullName evidence="9">Unannotated protein</fullName>
    </submittedName>
</protein>
<dbReference type="GO" id="GO:0005886">
    <property type="term" value="C:plasma membrane"/>
    <property type="evidence" value="ECO:0007669"/>
    <property type="project" value="UniProtKB-SubCell"/>
</dbReference>
<dbReference type="CDD" id="cd06173">
    <property type="entry name" value="MFS_MefA_like"/>
    <property type="match status" value="1"/>
</dbReference>
<sequence>MSEQHLSNSYWKLFASSTISNLGDGMVVAAGPLLALSLTNDSRLIAAVTFAAMLPWLILSLPAGVYLDRHDRKIIMFRANLVRGVVFAFIAVSTATNHLNIYILIAASAIAGICELFYDMSSQAILPAIVDQDSLEVANSRLYISQIISNGFVGLPLGAWIFVFASSAPFAVNALVLIIAALLIRSIRVRSISGTVVKSQTAFSTELLQGLSWLWKHDLLRTLAIMLGAANMCGMFAQAVFVKFARDELGLGARAFGILLAFISVGSILGGLIGEFVSKKLGATTAIISAYVVFGLSDVIPGLFPEIWAVALSGIVMAIAGTTWNVITVSMRQRLIPPELFGRVNSVYRFIGTGSTAFGALIGGQIAFSFGLRATYLASGFVLLVALITLSPVFLRAAKIYIDPERTPAPPSIT</sequence>
<dbReference type="PROSITE" id="PS50850">
    <property type="entry name" value="MFS"/>
    <property type="match status" value="1"/>
</dbReference>
<feature type="transmembrane region" description="Helical" evidence="7">
    <location>
        <begin position="281"/>
        <end position="301"/>
    </location>
</feature>